<evidence type="ECO:0000256" key="1">
    <source>
        <dbReference type="SAM" id="MobiDB-lite"/>
    </source>
</evidence>
<protein>
    <recommendedName>
        <fullName evidence="3">Mob1/phocein family protein</fullName>
    </recommendedName>
</protein>
<sequence length="129" mass="14613">MPIGTQVRTKKKPSSTSGPDEEILKDQTLRAAVKLPPGEDLMEWLAVNTVDFYNQTNMLYGILVQRCTATSCPKMSAGPRFEYLWADGKKVKQAISVSAPEYVEYLMTWVHEQLEDPSIFPSEPRNDLF</sequence>
<proteinExistence type="predicted"/>
<reference evidence="2" key="1">
    <citation type="journal article" date="2020" name="J. Eukaryot. Microbiol.">
        <title>De novo Sequencing, Assembly and Annotation of the Transcriptome for the Free-Living Testate Amoeba Arcella intermedia.</title>
        <authorList>
            <person name="Ribeiro G.M."/>
            <person name="Porfirio-Sousa A.L."/>
            <person name="Maurer-Alcala X.X."/>
            <person name="Katz L.A."/>
            <person name="Lahr D.J.G."/>
        </authorList>
    </citation>
    <scope>NUCLEOTIDE SEQUENCE</scope>
</reference>
<dbReference type="AlphaFoldDB" id="A0A6B2LQ36"/>
<dbReference type="InterPro" id="IPR005301">
    <property type="entry name" value="MOB_kinase_act_fam"/>
</dbReference>
<name>A0A6B2LQ36_9EUKA</name>
<dbReference type="SMART" id="SM01388">
    <property type="entry name" value="Mob1_phocein"/>
    <property type="match status" value="1"/>
</dbReference>
<evidence type="ECO:0008006" key="3">
    <source>
        <dbReference type="Google" id="ProtNLM"/>
    </source>
</evidence>
<dbReference type="Gene3D" id="1.20.140.30">
    <property type="entry name" value="MOB kinase activator"/>
    <property type="match status" value="1"/>
</dbReference>
<evidence type="ECO:0000313" key="2">
    <source>
        <dbReference type="EMBL" id="NDV38940.1"/>
    </source>
</evidence>
<dbReference type="PANTHER" id="PTHR22599">
    <property type="entry name" value="MPS ONE BINDER KINASE ACTIVATOR-LIKE MOB"/>
    <property type="match status" value="1"/>
</dbReference>
<dbReference type="EMBL" id="GIBP01009971">
    <property type="protein sequence ID" value="NDV38940.1"/>
    <property type="molecule type" value="Transcribed_RNA"/>
</dbReference>
<feature type="region of interest" description="Disordered" evidence="1">
    <location>
        <begin position="1"/>
        <end position="25"/>
    </location>
</feature>
<dbReference type="SUPFAM" id="SSF101152">
    <property type="entry name" value="Mob1/phocein"/>
    <property type="match status" value="1"/>
</dbReference>
<organism evidence="2">
    <name type="scientific">Arcella intermedia</name>
    <dbReference type="NCBI Taxonomy" id="1963864"/>
    <lineage>
        <taxon>Eukaryota</taxon>
        <taxon>Amoebozoa</taxon>
        <taxon>Tubulinea</taxon>
        <taxon>Elardia</taxon>
        <taxon>Arcellinida</taxon>
        <taxon>Sphaerothecina</taxon>
        <taxon>Arcellidae</taxon>
        <taxon>Arcella</taxon>
    </lineage>
</organism>
<dbReference type="Pfam" id="PF03637">
    <property type="entry name" value="Mob1_phocein"/>
    <property type="match status" value="1"/>
</dbReference>
<dbReference type="InterPro" id="IPR036703">
    <property type="entry name" value="MOB_kinase_act_sf"/>
</dbReference>
<accession>A0A6B2LQ36</accession>